<evidence type="ECO:0000256" key="7">
    <source>
        <dbReference type="SAM" id="MobiDB-lite"/>
    </source>
</evidence>
<evidence type="ECO:0000259" key="8">
    <source>
        <dbReference type="SMART" id="SM00657"/>
    </source>
</evidence>
<dbReference type="PANTHER" id="PTHR15561:SF0">
    <property type="entry name" value="DNA-DIRECTED RNA POLYMERASE III SUBUNIT RPC9"/>
    <property type="match status" value="1"/>
</dbReference>
<evidence type="ECO:0000313" key="10">
    <source>
        <dbReference type="Proteomes" id="UP001627284"/>
    </source>
</evidence>
<keyword evidence="4" id="KW-0240">DNA-directed RNA polymerase</keyword>
<comment type="similarity">
    <text evidence="2">Belongs to the eukaryotic RPC9 RNA polymerase subunit family.</text>
</comment>
<keyword evidence="10" id="KW-1185">Reference proteome</keyword>
<evidence type="ECO:0000256" key="5">
    <source>
        <dbReference type="ARBA" id="ARBA00023163"/>
    </source>
</evidence>
<evidence type="ECO:0000256" key="3">
    <source>
        <dbReference type="ARBA" id="ARBA00016672"/>
    </source>
</evidence>
<sequence length="172" mass="19255">MKILEANAGALTNFEVLDFLRSRGAGRDPTRVIVPIAPSEFKVYDYLDQTAACNQTRQVIGELMGKCKSIRLEKCKCIILEKCECIKLKKDEMVNIINIRPSSLVELYPILRKYDAYLGEAAETMEELVETVVQLLPPSPTQMQSEEGTATDEKEAPDEEKTEAAPEVDTKV</sequence>
<dbReference type="Pfam" id="PF03874">
    <property type="entry name" value="RNA_pol_Rpb4"/>
    <property type="match status" value="1"/>
</dbReference>
<dbReference type="InterPro" id="IPR010997">
    <property type="entry name" value="HRDC-like_sf"/>
</dbReference>
<evidence type="ECO:0000313" key="9">
    <source>
        <dbReference type="EMBL" id="KAL3323744.1"/>
    </source>
</evidence>
<protein>
    <recommendedName>
        <fullName evidence="3">DNA-directed RNA polymerase III subunit RPC9</fullName>
    </recommendedName>
</protein>
<dbReference type="InterPro" id="IPR038846">
    <property type="entry name" value="RPC9"/>
</dbReference>
<comment type="caution">
    <text evidence="9">The sequence shown here is derived from an EMBL/GenBank/DDBJ whole genome shotgun (WGS) entry which is preliminary data.</text>
</comment>
<reference evidence="9 10" key="1">
    <citation type="submission" date="2024-05" db="EMBL/GenBank/DDBJ databases">
        <title>De novo assembly of an allotetraploid wild potato.</title>
        <authorList>
            <person name="Hosaka A.J."/>
        </authorList>
    </citation>
    <scope>NUCLEOTIDE SEQUENCE [LARGE SCALE GENOMIC DNA]</scope>
    <source>
        <tissue evidence="9">Young leaves</tissue>
    </source>
</reference>
<organism evidence="9 10">
    <name type="scientific">Solanum stoloniferum</name>
    <dbReference type="NCBI Taxonomy" id="62892"/>
    <lineage>
        <taxon>Eukaryota</taxon>
        <taxon>Viridiplantae</taxon>
        <taxon>Streptophyta</taxon>
        <taxon>Embryophyta</taxon>
        <taxon>Tracheophyta</taxon>
        <taxon>Spermatophyta</taxon>
        <taxon>Magnoliopsida</taxon>
        <taxon>eudicotyledons</taxon>
        <taxon>Gunneridae</taxon>
        <taxon>Pentapetalae</taxon>
        <taxon>asterids</taxon>
        <taxon>lamiids</taxon>
        <taxon>Solanales</taxon>
        <taxon>Solanaceae</taxon>
        <taxon>Solanoideae</taxon>
        <taxon>Solaneae</taxon>
        <taxon>Solanum</taxon>
    </lineage>
</organism>
<evidence type="ECO:0000256" key="1">
    <source>
        <dbReference type="ARBA" id="ARBA00004123"/>
    </source>
</evidence>
<proteinExistence type="inferred from homology"/>
<dbReference type="EMBL" id="JBJKTR010000023">
    <property type="protein sequence ID" value="KAL3323744.1"/>
    <property type="molecule type" value="Genomic_DNA"/>
</dbReference>
<keyword evidence="5" id="KW-0804">Transcription</keyword>
<dbReference type="SUPFAM" id="SSF47819">
    <property type="entry name" value="HRDC-like"/>
    <property type="match status" value="1"/>
</dbReference>
<dbReference type="GO" id="GO:0000428">
    <property type="term" value="C:DNA-directed RNA polymerase complex"/>
    <property type="evidence" value="ECO:0007669"/>
    <property type="project" value="UniProtKB-KW"/>
</dbReference>
<dbReference type="SMART" id="SM00657">
    <property type="entry name" value="RPOL4c"/>
    <property type="match status" value="1"/>
</dbReference>
<feature type="domain" description="RNA polymerase Rpb4/RPC9 core" evidence="8">
    <location>
        <begin position="1"/>
        <end position="139"/>
    </location>
</feature>
<dbReference type="InterPro" id="IPR038324">
    <property type="entry name" value="Rpb4/RPC9_sf"/>
</dbReference>
<evidence type="ECO:0000256" key="2">
    <source>
        <dbReference type="ARBA" id="ARBA00006898"/>
    </source>
</evidence>
<dbReference type="PANTHER" id="PTHR15561">
    <property type="entry name" value="CALCITONIN GENE-RELATED PEPTIDE-RECEPTOR COMPONENT PROTEIN"/>
    <property type="match status" value="1"/>
</dbReference>
<feature type="compositionally biased region" description="Basic and acidic residues" evidence="7">
    <location>
        <begin position="162"/>
        <end position="172"/>
    </location>
</feature>
<accession>A0ABD2QW26</accession>
<dbReference type="AlphaFoldDB" id="A0ABD2QW26"/>
<feature type="region of interest" description="Disordered" evidence="7">
    <location>
        <begin position="137"/>
        <end position="172"/>
    </location>
</feature>
<comment type="subcellular location">
    <subcellularLocation>
        <location evidence="1">Nucleus</location>
    </subcellularLocation>
</comment>
<evidence type="ECO:0000256" key="6">
    <source>
        <dbReference type="ARBA" id="ARBA00023242"/>
    </source>
</evidence>
<dbReference type="GO" id="GO:0005634">
    <property type="term" value="C:nucleus"/>
    <property type="evidence" value="ECO:0007669"/>
    <property type="project" value="UniProtKB-SubCell"/>
</dbReference>
<name>A0ABD2QW26_9SOLN</name>
<keyword evidence="6" id="KW-0539">Nucleus</keyword>
<dbReference type="Proteomes" id="UP001627284">
    <property type="component" value="Unassembled WGS sequence"/>
</dbReference>
<dbReference type="InterPro" id="IPR005574">
    <property type="entry name" value="Rpb4/RPC9"/>
</dbReference>
<dbReference type="InterPro" id="IPR006590">
    <property type="entry name" value="RNA_pol_Rpb4/RPC9_core"/>
</dbReference>
<evidence type="ECO:0000256" key="4">
    <source>
        <dbReference type="ARBA" id="ARBA00022478"/>
    </source>
</evidence>
<dbReference type="Gene3D" id="1.20.1250.40">
    <property type="match status" value="1"/>
</dbReference>
<gene>
    <name evidence="9" type="ORF">AABB24_038084</name>
</gene>